<dbReference type="Proteomes" id="UP000823890">
    <property type="component" value="Unassembled WGS sequence"/>
</dbReference>
<evidence type="ECO:0000313" key="1">
    <source>
        <dbReference type="EMBL" id="HJC34251.1"/>
    </source>
</evidence>
<accession>A0A9D2NKS8</accession>
<name>A0A9D2NKS8_9FIRM</name>
<comment type="caution">
    <text evidence="1">The sequence shown here is derived from an EMBL/GenBank/DDBJ whole genome shotgun (WGS) entry which is preliminary data.</text>
</comment>
<dbReference type="AlphaFoldDB" id="A0A9D2NKS8"/>
<dbReference type="EMBL" id="DWWO01000082">
    <property type="protein sequence ID" value="HJC34251.1"/>
    <property type="molecule type" value="Genomic_DNA"/>
</dbReference>
<sequence length="52" mass="6140">MARAERKQERICPFGHTWREPNGKYNNKHKAVRSDSLKSINFINRKGVDFHA</sequence>
<protein>
    <submittedName>
        <fullName evidence="1">Uncharacterized protein</fullName>
    </submittedName>
</protein>
<evidence type="ECO:0000313" key="2">
    <source>
        <dbReference type="Proteomes" id="UP000823890"/>
    </source>
</evidence>
<reference evidence="1" key="2">
    <citation type="submission" date="2021-04" db="EMBL/GenBank/DDBJ databases">
        <authorList>
            <person name="Gilroy R."/>
        </authorList>
    </citation>
    <scope>NUCLEOTIDE SEQUENCE</scope>
    <source>
        <strain evidence="1">ChiW19-954</strain>
    </source>
</reference>
<proteinExistence type="predicted"/>
<organism evidence="1 2">
    <name type="scientific">Candidatus Mediterraneibacter faecipullorum</name>
    <dbReference type="NCBI Taxonomy" id="2838670"/>
    <lineage>
        <taxon>Bacteria</taxon>
        <taxon>Bacillati</taxon>
        <taxon>Bacillota</taxon>
        <taxon>Clostridia</taxon>
        <taxon>Lachnospirales</taxon>
        <taxon>Lachnospiraceae</taxon>
        <taxon>Mediterraneibacter</taxon>
    </lineage>
</organism>
<gene>
    <name evidence="1" type="ORF">H9758_06595</name>
</gene>
<reference evidence="1" key="1">
    <citation type="journal article" date="2021" name="PeerJ">
        <title>Extensive microbial diversity within the chicken gut microbiome revealed by metagenomics and culture.</title>
        <authorList>
            <person name="Gilroy R."/>
            <person name="Ravi A."/>
            <person name="Getino M."/>
            <person name="Pursley I."/>
            <person name="Horton D.L."/>
            <person name="Alikhan N.F."/>
            <person name="Baker D."/>
            <person name="Gharbi K."/>
            <person name="Hall N."/>
            <person name="Watson M."/>
            <person name="Adriaenssens E.M."/>
            <person name="Foster-Nyarko E."/>
            <person name="Jarju S."/>
            <person name="Secka A."/>
            <person name="Antonio M."/>
            <person name="Oren A."/>
            <person name="Chaudhuri R.R."/>
            <person name="La Ragione R."/>
            <person name="Hildebrand F."/>
            <person name="Pallen M.J."/>
        </authorList>
    </citation>
    <scope>NUCLEOTIDE SEQUENCE</scope>
    <source>
        <strain evidence="1">ChiW19-954</strain>
    </source>
</reference>